<keyword evidence="3" id="KW-1185">Reference proteome</keyword>
<evidence type="ECO:0000256" key="1">
    <source>
        <dbReference type="SAM" id="MobiDB-lite"/>
    </source>
</evidence>
<comment type="caution">
    <text evidence="2">The sequence shown here is derived from an EMBL/GenBank/DDBJ whole genome shotgun (WGS) entry which is preliminary data.</text>
</comment>
<feature type="compositionally biased region" description="Basic and acidic residues" evidence="1">
    <location>
        <begin position="1"/>
        <end position="10"/>
    </location>
</feature>
<feature type="region of interest" description="Disordered" evidence="1">
    <location>
        <begin position="107"/>
        <end position="153"/>
    </location>
</feature>
<evidence type="ECO:0000313" key="3">
    <source>
        <dbReference type="Proteomes" id="UP000766486"/>
    </source>
</evidence>
<protein>
    <submittedName>
        <fullName evidence="2">Uncharacterized protein</fullName>
    </submittedName>
</protein>
<proteinExistence type="predicted"/>
<accession>A0ABY6U9P1</accession>
<feature type="compositionally biased region" description="Gly residues" evidence="1">
    <location>
        <begin position="19"/>
        <end position="37"/>
    </location>
</feature>
<reference evidence="2 3" key="1">
    <citation type="submission" date="2019-06" db="EMBL/GenBank/DDBJ databases">
        <authorList>
            <person name="Broberg M."/>
        </authorList>
    </citation>
    <scope>NUCLEOTIDE SEQUENCE [LARGE SCALE GENOMIC DNA]</scope>
</reference>
<feature type="region of interest" description="Disordered" evidence="1">
    <location>
        <begin position="329"/>
        <end position="351"/>
    </location>
</feature>
<organism evidence="2 3">
    <name type="scientific">Bionectria ochroleuca</name>
    <name type="common">Gliocladium roseum</name>
    <dbReference type="NCBI Taxonomy" id="29856"/>
    <lineage>
        <taxon>Eukaryota</taxon>
        <taxon>Fungi</taxon>
        <taxon>Dikarya</taxon>
        <taxon>Ascomycota</taxon>
        <taxon>Pezizomycotina</taxon>
        <taxon>Sordariomycetes</taxon>
        <taxon>Hypocreomycetidae</taxon>
        <taxon>Hypocreales</taxon>
        <taxon>Bionectriaceae</taxon>
        <taxon>Clonostachys</taxon>
    </lineage>
</organism>
<feature type="compositionally biased region" description="Basic and acidic residues" evidence="1">
    <location>
        <begin position="341"/>
        <end position="351"/>
    </location>
</feature>
<evidence type="ECO:0000313" key="2">
    <source>
        <dbReference type="EMBL" id="VUC27440.1"/>
    </source>
</evidence>
<sequence>MARSKERTTSRDTLSLGTGVVGTAGVTGLGADTGLGETGDTTLGVADGDAKSANGTAVDTSGRAGAADAGSNGRGGATRHGEATAAVVVDVAPEGGSADSADVAHVGATREDGTREGSQGLTTGGGGRSADAAAVTSGNKASGDGKANRATSASVDVVSVTALDRGESCRERVNDADFKLRLGESNLCGQLGGMGGADELVGHNVHVVRGNARLGRGVVNAGLFNVQVVKRQLGLFKLGEAVGQDDRNGTSRSNLRSQGFVSDTDVDGVSVVGDPSTGELRTNGVAQLVNDIGSLDLPGDTSSGLLGIHAQVPLHGSQDLRVQPCHSLGRSTVGKGQDNCQDGKEPSELHV</sequence>
<dbReference type="Proteomes" id="UP000766486">
    <property type="component" value="Unassembled WGS sequence"/>
</dbReference>
<feature type="region of interest" description="Disordered" evidence="1">
    <location>
        <begin position="1"/>
        <end position="81"/>
    </location>
</feature>
<name>A0ABY6U9P1_BIOOC</name>
<gene>
    <name evidence="2" type="ORF">CLO192961_LOCUS208555</name>
</gene>
<dbReference type="EMBL" id="CABFNS010000767">
    <property type="protein sequence ID" value="VUC27440.1"/>
    <property type="molecule type" value="Genomic_DNA"/>
</dbReference>